<dbReference type="Proteomes" id="UP000662747">
    <property type="component" value="Chromosome"/>
</dbReference>
<dbReference type="Pfam" id="PF02321">
    <property type="entry name" value="OEP"/>
    <property type="match status" value="2"/>
</dbReference>
<comment type="subcellular location">
    <subcellularLocation>
        <location evidence="1">Cell outer membrane</location>
    </subcellularLocation>
</comment>
<reference evidence="9 10" key="1">
    <citation type="submission" date="2021-02" db="EMBL/GenBank/DDBJ databases">
        <title>De Novo genome assembly of isolated myxobacteria.</title>
        <authorList>
            <person name="Stevens D.C."/>
        </authorList>
    </citation>
    <scope>NUCLEOTIDE SEQUENCE [LARGE SCALE GENOMIC DNA]</scope>
    <source>
        <strain evidence="10">SCPEA02</strain>
    </source>
</reference>
<evidence type="ECO:0000256" key="4">
    <source>
        <dbReference type="ARBA" id="ARBA00022452"/>
    </source>
</evidence>
<dbReference type="PANTHER" id="PTHR30026:SF21">
    <property type="entry name" value="SLR1270 PROTEIN"/>
    <property type="match status" value="1"/>
</dbReference>
<dbReference type="Gene3D" id="1.20.1600.10">
    <property type="entry name" value="Outer membrane efflux proteins (OEP)"/>
    <property type="match status" value="1"/>
</dbReference>
<evidence type="ECO:0000256" key="6">
    <source>
        <dbReference type="ARBA" id="ARBA00023136"/>
    </source>
</evidence>
<evidence type="ECO:0000313" key="9">
    <source>
        <dbReference type="EMBL" id="QSQ21179.1"/>
    </source>
</evidence>
<evidence type="ECO:0000256" key="5">
    <source>
        <dbReference type="ARBA" id="ARBA00022692"/>
    </source>
</evidence>
<evidence type="ECO:0000313" key="10">
    <source>
        <dbReference type="Proteomes" id="UP000662747"/>
    </source>
</evidence>
<comment type="similarity">
    <text evidence="2">Belongs to the outer membrane factor (OMF) (TC 1.B.17) family.</text>
</comment>
<dbReference type="InterPro" id="IPR028351">
    <property type="entry name" value="CyaE"/>
</dbReference>
<dbReference type="SUPFAM" id="SSF56954">
    <property type="entry name" value="Outer membrane efflux proteins (OEP)"/>
    <property type="match status" value="1"/>
</dbReference>
<sequence>MVVVLGWCAGALAAEAPRVLTLEQAEATAREQQPQLRSARAGTEAAQARVDQTRAGFLPQLNGSASYNVGTSRVGTDGGTVSTGTSKRFSAGLTANQLLYDFGRTSGRLTASRRSAEAQEASQTQTLEDVLLDVRTSYFDVLTQRALLDVARETLESEEKRLKQVQAAVEVGTRPEIDLLQQRTARANAQVSFIQARNAEATAKARLNQAMGVERSADYTVQDVAVAPVDGEDAEPDVLVQRALAARGDVKARELQVRAQEAQVGATRSDFWPSLGATAGATDTGTDPVDATLNVSGGLTLSWPLFEGGRTRAEVREQRALLRDSQAQQDVLRQQVRLEVEQARLAVTASREALSAAEEAVVNARERLRLAEGRYQAGVGNIIELSDAQVQYTNAAAQRVQATYNLATARATLARAVGTQPQTVVAMVP</sequence>
<gene>
    <name evidence="9" type="ORF">JY651_39245</name>
</gene>
<evidence type="ECO:0000256" key="1">
    <source>
        <dbReference type="ARBA" id="ARBA00004442"/>
    </source>
</evidence>
<evidence type="ECO:0000256" key="7">
    <source>
        <dbReference type="ARBA" id="ARBA00023237"/>
    </source>
</evidence>
<keyword evidence="5" id="KW-0812">Transmembrane</keyword>
<evidence type="ECO:0000256" key="3">
    <source>
        <dbReference type="ARBA" id="ARBA00022448"/>
    </source>
</evidence>
<keyword evidence="8" id="KW-0175">Coiled coil</keyword>
<dbReference type="InterPro" id="IPR003423">
    <property type="entry name" value="OMP_efflux"/>
</dbReference>
<dbReference type="EMBL" id="CP071090">
    <property type="protein sequence ID" value="QSQ21179.1"/>
    <property type="molecule type" value="Genomic_DNA"/>
</dbReference>
<keyword evidence="4" id="KW-1134">Transmembrane beta strand</keyword>
<accession>A0ABX7NQP2</accession>
<dbReference type="PIRSF" id="PIRSF001892">
    <property type="entry name" value="CyaE"/>
    <property type="match status" value="1"/>
</dbReference>
<name>A0ABX7NQP2_9BACT</name>
<dbReference type="PANTHER" id="PTHR30026">
    <property type="entry name" value="OUTER MEMBRANE PROTEIN TOLC"/>
    <property type="match status" value="1"/>
</dbReference>
<feature type="coiled-coil region" evidence="8">
    <location>
        <begin position="347"/>
        <end position="374"/>
    </location>
</feature>
<protein>
    <submittedName>
        <fullName evidence="9">TolC family protein</fullName>
    </submittedName>
</protein>
<keyword evidence="10" id="KW-1185">Reference proteome</keyword>
<dbReference type="InterPro" id="IPR051906">
    <property type="entry name" value="TolC-like"/>
</dbReference>
<evidence type="ECO:0000256" key="2">
    <source>
        <dbReference type="ARBA" id="ARBA00007613"/>
    </source>
</evidence>
<keyword evidence="7" id="KW-0998">Cell outer membrane</keyword>
<keyword evidence="3" id="KW-0813">Transport</keyword>
<organism evidence="9 10">
    <name type="scientific">Pyxidicoccus parkwayensis</name>
    <dbReference type="NCBI Taxonomy" id="2813578"/>
    <lineage>
        <taxon>Bacteria</taxon>
        <taxon>Pseudomonadati</taxon>
        <taxon>Myxococcota</taxon>
        <taxon>Myxococcia</taxon>
        <taxon>Myxococcales</taxon>
        <taxon>Cystobacterineae</taxon>
        <taxon>Myxococcaceae</taxon>
        <taxon>Pyxidicoccus</taxon>
    </lineage>
</organism>
<keyword evidence="6" id="KW-0472">Membrane</keyword>
<dbReference type="RefSeq" id="WP_206722758.1">
    <property type="nucleotide sequence ID" value="NZ_CP071090.1"/>
</dbReference>
<evidence type="ECO:0000256" key="8">
    <source>
        <dbReference type="SAM" id="Coils"/>
    </source>
</evidence>
<proteinExistence type="inferred from homology"/>